<dbReference type="EMBL" id="CP017829">
    <property type="protein sequence ID" value="APA16207.1"/>
    <property type="molecule type" value="Genomic_DNA"/>
</dbReference>
<dbReference type="FunFam" id="1.20.120.160:FF:000007">
    <property type="entry name" value="Multistep phosphorelay regulator 1"/>
    <property type="match status" value="1"/>
</dbReference>
<dbReference type="Pfam" id="PF01627">
    <property type="entry name" value="Hpt"/>
    <property type="match status" value="1"/>
</dbReference>
<dbReference type="VEuPathDB" id="FungiDB:sscle_16g109770"/>
<dbReference type="CDD" id="cd00088">
    <property type="entry name" value="HPT"/>
    <property type="match status" value="1"/>
</dbReference>
<dbReference type="AlphaFoldDB" id="A0A1D9QMQ0"/>
<proteinExistence type="predicted"/>
<protein>
    <recommendedName>
        <fullName evidence="3">HPt domain-containing protein</fullName>
    </recommendedName>
</protein>
<evidence type="ECO:0000313" key="4">
    <source>
        <dbReference type="EMBL" id="APA16207.1"/>
    </source>
</evidence>
<dbReference type="InterPro" id="IPR036641">
    <property type="entry name" value="HPT_dom_sf"/>
</dbReference>
<dbReference type="InterPro" id="IPR045871">
    <property type="entry name" value="AHP1-5/YPD1"/>
</dbReference>
<name>A0A1D9QMQ0_SCLS1</name>
<dbReference type="PANTHER" id="PTHR28242:SF52">
    <property type="entry name" value="PHOSPHORELAY INTERMEDIATE PROTEIN YPD1"/>
    <property type="match status" value="1"/>
</dbReference>
<feature type="modified residue" description="Phosphohistidine" evidence="1">
    <location>
        <position position="117"/>
    </location>
</feature>
<dbReference type="Gene3D" id="1.20.120.160">
    <property type="entry name" value="HPT domain"/>
    <property type="match status" value="1"/>
</dbReference>
<evidence type="ECO:0000313" key="5">
    <source>
        <dbReference type="Proteomes" id="UP000177798"/>
    </source>
</evidence>
<dbReference type="SMART" id="SM00073">
    <property type="entry name" value="HPT"/>
    <property type="match status" value="1"/>
</dbReference>
<dbReference type="PANTHER" id="PTHR28242">
    <property type="entry name" value="PHOSPHORELAY INTERMEDIATE PROTEIN YPD1"/>
    <property type="match status" value="1"/>
</dbReference>
<dbReference type="InterPro" id="IPR008207">
    <property type="entry name" value="Sig_transdc_His_kin_Hpt_dom"/>
</dbReference>
<feature type="region of interest" description="Disordered" evidence="2">
    <location>
        <begin position="1"/>
        <end position="61"/>
    </location>
</feature>
<reference evidence="5" key="1">
    <citation type="journal article" date="2017" name="Genome Biol. Evol.">
        <title>The complete genome sequence of the phytopathogenic fungus Sclerotinia sclerotiorum reveals insights into the genome architecture of broad host range pathogens.</title>
        <authorList>
            <person name="Derbyshire M."/>
            <person name="Denton-Giles M."/>
            <person name="Hegedus D."/>
            <person name="Seifbarghy S."/>
            <person name="Rollins J."/>
            <person name="van Kan J."/>
            <person name="Seidl M.F."/>
            <person name="Faino L."/>
            <person name="Mbengue M."/>
            <person name="Navaud O."/>
            <person name="Raffaele S."/>
            <person name="Hammond-Kosack K."/>
            <person name="Heard S."/>
            <person name="Oliver R."/>
        </authorList>
    </citation>
    <scope>NUCLEOTIDE SEQUENCE [LARGE SCALE GENOMIC DNA]</scope>
    <source>
        <strain evidence="5">ATCC 18683 / 1980 / Ss-1</strain>
    </source>
</reference>
<sequence length="187" mass="20708">MSSSTSTSTPTPKTVPVAPKPEPVKEKSPVPVVPPKIIEEQDVDERSDDGSVGPPDLGDNIDAATFEQILEMDDDEDEREFSRSIVFGFFEQAEQTFTKMDDALEEGDLATLSSLGHFLKGSSATLGLTKVKDSCEKIQHYGQKKDEAGTTDEPDEKKCLERIKETLVSVKEEYDEVEKVLKKFYAT</sequence>
<gene>
    <name evidence="4" type="ORF">sscle_16g109770</name>
</gene>
<feature type="domain" description="HPt" evidence="3">
    <location>
        <begin position="78"/>
        <end position="177"/>
    </location>
</feature>
<evidence type="ECO:0000256" key="2">
    <source>
        <dbReference type="SAM" id="MobiDB-lite"/>
    </source>
</evidence>
<dbReference type="GO" id="GO:0043424">
    <property type="term" value="F:protein histidine kinase binding"/>
    <property type="evidence" value="ECO:0007669"/>
    <property type="project" value="InterPro"/>
</dbReference>
<organism evidence="4 5">
    <name type="scientific">Sclerotinia sclerotiorum (strain ATCC 18683 / 1980 / Ss-1)</name>
    <name type="common">White mold</name>
    <name type="synonym">Whetzelinia sclerotiorum</name>
    <dbReference type="NCBI Taxonomy" id="665079"/>
    <lineage>
        <taxon>Eukaryota</taxon>
        <taxon>Fungi</taxon>
        <taxon>Dikarya</taxon>
        <taxon>Ascomycota</taxon>
        <taxon>Pezizomycotina</taxon>
        <taxon>Leotiomycetes</taxon>
        <taxon>Helotiales</taxon>
        <taxon>Sclerotiniaceae</taxon>
        <taxon>Sclerotinia</taxon>
    </lineage>
</organism>
<dbReference type="GO" id="GO:0009927">
    <property type="term" value="F:histidine phosphotransfer kinase activity"/>
    <property type="evidence" value="ECO:0007669"/>
    <property type="project" value="InterPro"/>
</dbReference>
<dbReference type="PROSITE" id="PS50894">
    <property type="entry name" value="HPT"/>
    <property type="match status" value="1"/>
</dbReference>
<keyword evidence="1" id="KW-0597">Phosphoprotein</keyword>
<dbReference type="RefSeq" id="XP_001588846.1">
    <property type="nucleotide sequence ID" value="XM_001588796.1"/>
</dbReference>
<dbReference type="GO" id="GO:0000160">
    <property type="term" value="P:phosphorelay signal transduction system"/>
    <property type="evidence" value="ECO:0007669"/>
    <property type="project" value="InterPro"/>
</dbReference>
<dbReference type="OMA" id="QTFKKMD"/>
<accession>A0A1D9QMQ0</accession>
<evidence type="ECO:0000256" key="1">
    <source>
        <dbReference type="PROSITE-ProRule" id="PRU00110"/>
    </source>
</evidence>
<dbReference type="KEGG" id="ssl:SS1G_10394"/>
<evidence type="ECO:0000259" key="3">
    <source>
        <dbReference type="PROSITE" id="PS50894"/>
    </source>
</evidence>
<dbReference type="OrthoDB" id="1673781at2759"/>
<dbReference type="SUPFAM" id="SSF47226">
    <property type="entry name" value="Histidine-containing phosphotransfer domain, HPT domain"/>
    <property type="match status" value="1"/>
</dbReference>
<dbReference type="Proteomes" id="UP000177798">
    <property type="component" value="Chromosome 16"/>
</dbReference>
<feature type="compositionally biased region" description="Low complexity" evidence="2">
    <location>
        <begin position="1"/>
        <end position="17"/>
    </location>
</feature>